<comment type="caution">
    <text evidence="5">The sequence shown here is derived from an EMBL/GenBank/DDBJ whole genome shotgun (WGS) entry which is preliminary data.</text>
</comment>
<evidence type="ECO:0000256" key="2">
    <source>
        <dbReference type="ARBA" id="ARBA00023125"/>
    </source>
</evidence>
<keyword evidence="2 5" id="KW-0238">DNA-binding</keyword>
<dbReference type="GO" id="GO:0003677">
    <property type="term" value="F:DNA binding"/>
    <property type="evidence" value="ECO:0007669"/>
    <property type="project" value="UniProtKB-KW"/>
</dbReference>
<gene>
    <name evidence="5" type="ORF">ABID19_006040</name>
</gene>
<organism evidence="5 6">
    <name type="scientific">Mesorhizobium robiniae</name>
    <dbReference type="NCBI Taxonomy" id="559315"/>
    <lineage>
        <taxon>Bacteria</taxon>
        <taxon>Pseudomonadati</taxon>
        <taxon>Pseudomonadota</taxon>
        <taxon>Alphaproteobacteria</taxon>
        <taxon>Hyphomicrobiales</taxon>
        <taxon>Phyllobacteriaceae</taxon>
        <taxon>Mesorhizobium</taxon>
    </lineage>
</organism>
<evidence type="ECO:0000256" key="3">
    <source>
        <dbReference type="ARBA" id="ARBA00023163"/>
    </source>
</evidence>
<keyword evidence="1" id="KW-0805">Transcription regulation</keyword>
<evidence type="ECO:0000313" key="5">
    <source>
        <dbReference type="EMBL" id="MET3582978.1"/>
    </source>
</evidence>
<dbReference type="RefSeq" id="WP_006204345.1">
    <property type="nucleotide sequence ID" value="NZ_JBEPMC010000014.1"/>
</dbReference>
<dbReference type="Proteomes" id="UP001549204">
    <property type="component" value="Unassembled WGS sequence"/>
</dbReference>
<dbReference type="PANTHER" id="PTHR44688:SF16">
    <property type="entry name" value="DNA-BINDING TRANSCRIPTIONAL ACTIVATOR DEVR_DOSR"/>
    <property type="match status" value="1"/>
</dbReference>
<dbReference type="EMBL" id="JBEPMC010000014">
    <property type="protein sequence ID" value="MET3582978.1"/>
    <property type="molecule type" value="Genomic_DNA"/>
</dbReference>
<dbReference type="InterPro" id="IPR036388">
    <property type="entry name" value="WH-like_DNA-bd_sf"/>
</dbReference>
<keyword evidence="6" id="KW-1185">Reference proteome</keyword>
<dbReference type="PANTHER" id="PTHR44688">
    <property type="entry name" value="DNA-BINDING TRANSCRIPTIONAL ACTIVATOR DEVR_DOSR"/>
    <property type="match status" value="1"/>
</dbReference>
<dbReference type="SMART" id="SM00421">
    <property type="entry name" value="HTH_LUXR"/>
    <property type="match status" value="1"/>
</dbReference>
<dbReference type="CDD" id="cd06170">
    <property type="entry name" value="LuxR_C_like"/>
    <property type="match status" value="1"/>
</dbReference>
<keyword evidence="3" id="KW-0804">Transcription</keyword>
<dbReference type="PROSITE" id="PS50043">
    <property type="entry name" value="HTH_LUXR_2"/>
    <property type="match status" value="1"/>
</dbReference>
<dbReference type="Gene3D" id="1.10.10.10">
    <property type="entry name" value="Winged helix-like DNA-binding domain superfamily/Winged helix DNA-binding domain"/>
    <property type="match status" value="1"/>
</dbReference>
<evidence type="ECO:0000313" key="6">
    <source>
        <dbReference type="Proteomes" id="UP001549204"/>
    </source>
</evidence>
<feature type="domain" description="HTH luxR-type" evidence="4">
    <location>
        <begin position="174"/>
        <end position="239"/>
    </location>
</feature>
<dbReference type="SUPFAM" id="SSF46894">
    <property type="entry name" value="C-terminal effector domain of the bipartite response regulators"/>
    <property type="match status" value="1"/>
</dbReference>
<accession>A0ABV2GXG6</accession>
<dbReference type="InterPro" id="IPR000792">
    <property type="entry name" value="Tscrpt_reg_LuxR_C"/>
</dbReference>
<dbReference type="Pfam" id="PF00196">
    <property type="entry name" value="GerE"/>
    <property type="match status" value="1"/>
</dbReference>
<evidence type="ECO:0000256" key="1">
    <source>
        <dbReference type="ARBA" id="ARBA00023015"/>
    </source>
</evidence>
<protein>
    <submittedName>
        <fullName evidence="5">DNA-binding CsgD family transcriptional regulator</fullName>
    </submittedName>
</protein>
<dbReference type="InterPro" id="IPR016032">
    <property type="entry name" value="Sig_transdc_resp-reg_C-effctor"/>
</dbReference>
<sequence>MRVAESKTVDTLGEEASRFIADYVGSLAISIYALDGATPKLLFSKEVPEGLHVEYRDSKTKDLLLEYVATSGMPVHDQMMKGRPGWIDQGNLAFLRRWGFGHCMAGAIKVDGKIAAVIYIGRSEIYGSYSLEARAAMDLVCRASSHAYAALDIKAPMAEPPSPPPAEPANDRSEFQNVEVLPPRGRQVARLICQGRSNKEIARSLGISAHTVKEHLGTLYKKFSVSNRTELVGVLMKAS</sequence>
<name>A0ABV2GXG6_9HYPH</name>
<evidence type="ECO:0000259" key="4">
    <source>
        <dbReference type="PROSITE" id="PS50043"/>
    </source>
</evidence>
<reference evidence="5 6" key="1">
    <citation type="submission" date="2024-06" db="EMBL/GenBank/DDBJ databases">
        <title>Genomic Encyclopedia of Type Strains, Phase IV (KMG-IV): sequencing the most valuable type-strain genomes for metagenomic binning, comparative biology and taxonomic classification.</title>
        <authorList>
            <person name="Goeker M."/>
        </authorList>
    </citation>
    <scope>NUCLEOTIDE SEQUENCE [LARGE SCALE GENOMIC DNA]</scope>
    <source>
        <strain evidence="5 6">DSM 100022</strain>
    </source>
</reference>
<proteinExistence type="predicted"/>
<dbReference type="PRINTS" id="PR00038">
    <property type="entry name" value="HTHLUXR"/>
</dbReference>